<keyword evidence="7" id="KW-0029">Amino-acid transport</keyword>
<evidence type="ECO:0000256" key="6">
    <source>
        <dbReference type="ARBA" id="ARBA00022840"/>
    </source>
</evidence>
<name>A0A419SNU4_9BACL</name>
<dbReference type="SMART" id="SM00382">
    <property type="entry name" value="AAA"/>
    <property type="match status" value="1"/>
</dbReference>
<protein>
    <submittedName>
        <fullName evidence="10">Polar amino acid ABC transporter ATP-binding protein</fullName>
    </submittedName>
</protein>
<dbReference type="PROSITE" id="PS00211">
    <property type="entry name" value="ABC_TRANSPORTER_1"/>
    <property type="match status" value="1"/>
</dbReference>
<keyword evidence="8" id="KW-0472">Membrane</keyword>
<feature type="domain" description="ABC transporter" evidence="9">
    <location>
        <begin position="4"/>
        <end position="243"/>
    </location>
</feature>
<dbReference type="OrthoDB" id="1679618at2"/>
<dbReference type="PIRSF" id="PIRSF039085">
    <property type="entry name" value="ABC_ATPase_HisP"/>
    <property type="match status" value="1"/>
</dbReference>
<comment type="caution">
    <text evidence="10">The sequence shown here is derived from an EMBL/GenBank/DDBJ whole genome shotgun (WGS) entry which is preliminary data.</text>
</comment>
<dbReference type="InterPro" id="IPR050086">
    <property type="entry name" value="MetN_ABC_transporter-like"/>
</dbReference>
<evidence type="ECO:0000256" key="2">
    <source>
        <dbReference type="ARBA" id="ARBA00005417"/>
    </source>
</evidence>
<evidence type="ECO:0000259" key="9">
    <source>
        <dbReference type="PROSITE" id="PS50893"/>
    </source>
</evidence>
<dbReference type="GO" id="GO:0016887">
    <property type="term" value="F:ATP hydrolysis activity"/>
    <property type="evidence" value="ECO:0007669"/>
    <property type="project" value="InterPro"/>
</dbReference>
<keyword evidence="3" id="KW-0813">Transport</keyword>
<gene>
    <name evidence="10" type="ORF">BEP19_03060</name>
</gene>
<reference evidence="10 11" key="1">
    <citation type="submission" date="2016-08" db="EMBL/GenBank/DDBJ databases">
        <title>Novel Firmicute Genomes.</title>
        <authorList>
            <person name="Poppleton D.I."/>
            <person name="Gribaldo S."/>
        </authorList>
    </citation>
    <scope>NUCLEOTIDE SEQUENCE [LARGE SCALE GENOMIC DNA]</scope>
    <source>
        <strain evidence="10 11">RAOx-1</strain>
    </source>
</reference>
<dbReference type="PROSITE" id="PS50893">
    <property type="entry name" value="ABC_TRANSPORTER_2"/>
    <property type="match status" value="1"/>
</dbReference>
<dbReference type="SUPFAM" id="SSF52540">
    <property type="entry name" value="P-loop containing nucleoside triphosphate hydrolases"/>
    <property type="match status" value="1"/>
</dbReference>
<dbReference type="PANTHER" id="PTHR43166:SF9">
    <property type="entry name" value="GLUTAMATE_ASPARTATE IMPORT ATP-BINDING PROTEIN GLTL"/>
    <property type="match status" value="1"/>
</dbReference>
<evidence type="ECO:0000313" key="10">
    <source>
        <dbReference type="EMBL" id="RKD25923.1"/>
    </source>
</evidence>
<comment type="subcellular location">
    <subcellularLocation>
        <location evidence="1">Cell membrane</location>
        <topology evidence="1">Peripheral membrane protein</topology>
    </subcellularLocation>
</comment>
<dbReference type="InterPro" id="IPR003593">
    <property type="entry name" value="AAA+_ATPase"/>
</dbReference>
<dbReference type="Proteomes" id="UP000284219">
    <property type="component" value="Unassembled WGS sequence"/>
</dbReference>
<evidence type="ECO:0000256" key="1">
    <source>
        <dbReference type="ARBA" id="ARBA00004202"/>
    </source>
</evidence>
<evidence type="ECO:0000313" key="11">
    <source>
        <dbReference type="Proteomes" id="UP000284219"/>
    </source>
</evidence>
<evidence type="ECO:0000256" key="5">
    <source>
        <dbReference type="ARBA" id="ARBA00022741"/>
    </source>
</evidence>
<dbReference type="PANTHER" id="PTHR43166">
    <property type="entry name" value="AMINO ACID IMPORT ATP-BINDING PROTEIN"/>
    <property type="match status" value="1"/>
</dbReference>
<proteinExistence type="inferred from homology"/>
<dbReference type="InterPro" id="IPR027417">
    <property type="entry name" value="P-loop_NTPase"/>
</dbReference>
<evidence type="ECO:0000256" key="3">
    <source>
        <dbReference type="ARBA" id="ARBA00022448"/>
    </source>
</evidence>
<dbReference type="FunFam" id="3.40.50.300:FF:000020">
    <property type="entry name" value="Amino acid ABC transporter ATP-binding component"/>
    <property type="match status" value="1"/>
</dbReference>
<dbReference type="Gene3D" id="3.40.50.300">
    <property type="entry name" value="P-loop containing nucleotide triphosphate hydrolases"/>
    <property type="match status" value="1"/>
</dbReference>
<dbReference type="GO" id="GO:0005886">
    <property type="term" value="C:plasma membrane"/>
    <property type="evidence" value="ECO:0007669"/>
    <property type="project" value="UniProtKB-SubCell"/>
</dbReference>
<sequence>MSLIQVSQMKKSFGSLDVLKNINFEVERSQVVAVIGPSGSGKSTMLRSLVHLEQIDGGSICVEGDYLAKDGVYANHQTLKRITSKMGMVFQHFNLFPHFTVKENLELAPKYVKRASAGEIRHKSADLLEKVGLSDKANEYPSRLSGGQKQRVAIARALMMSPAILLFDEPTSALDPELTGEVLQVIKQLAEENMTMVVVTHEMGFAREVADQVLFMDDGEVVEAGPPQQLFTNPQHKRTQAFLNTILK</sequence>
<keyword evidence="5" id="KW-0547">Nucleotide-binding</keyword>
<accession>A0A419SNU4</accession>
<comment type="similarity">
    <text evidence="2">Belongs to the ABC transporter superfamily.</text>
</comment>
<dbReference type="Pfam" id="PF00005">
    <property type="entry name" value="ABC_tran"/>
    <property type="match status" value="1"/>
</dbReference>
<dbReference type="GO" id="GO:0015424">
    <property type="term" value="F:ABC-type amino acid transporter activity"/>
    <property type="evidence" value="ECO:0007669"/>
    <property type="project" value="InterPro"/>
</dbReference>
<dbReference type="EMBL" id="MCHY01000006">
    <property type="protein sequence ID" value="RKD25923.1"/>
    <property type="molecule type" value="Genomic_DNA"/>
</dbReference>
<evidence type="ECO:0000256" key="7">
    <source>
        <dbReference type="ARBA" id="ARBA00022970"/>
    </source>
</evidence>
<dbReference type="AlphaFoldDB" id="A0A419SNU4"/>
<evidence type="ECO:0000256" key="8">
    <source>
        <dbReference type="ARBA" id="ARBA00023136"/>
    </source>
</evidence>
<dbReference type="InterPro" id="IPR017871">
    <property type="entry name" value="ABC_transporter-like_CS"/>
</dbReference>
<dbReference type="InterPro" id="IPR003439">
    <property type="entry name" value="ABC_transporter-like_ATP-bd"/>
</dbReference>
<evidence type="ECO:0000256" key="4">
    <source>
        <dbReference type="ARBA" id="ARBA00022475"/>
    </source>
</evidence>
<keyword evidence="11" id="KW-1185">Reference proteome</keyword>
<organism evidence="10 11">
    <name type="scientific">Ammoniphilus oxalaticus</name>
    <dbReference type="NCBI Taxonomy" id="66863"/>
    <lineage>
        <taxon>Bacteria</taxon>
        <taxon>Bacillati</taxon>
        <taxon>Bacillota</taxon>
        <taxon>Bacilli</taxon>
        <taxon>Bacillales</taxon>
        <taxon>Paenibacillaceae</taxon>
        <taxon>Aneurinibacillus group</taxon>
        <taxon>Ammoniphilus</taxon>
    </lineage>
</organism>
<dbReference type="CDD" id="cd03262">
    <property type="entry name" value="ABC_HisP_GlnQ"/>
    <property type="match status" value="1"/>
</dbReference>
<keyword evidence="6 10" id="KW-0067">ATP-binding</keyword>
<dbReference type="GO" id="GO:0005524">
    <property type="term" value="F:ATP binding"/>
    <property type="evidence" value="ECO:0007669"/>
    <property type="project" value="UniProtKB-KW"/>
</dbReference>
<keyword evidence="4" id="KW-1003">Cell membrane</keyword>
<dbReference type="RefSeq" id="WP_120188600.1">
    <property type="nucleotide sequence ID" value="NZ_MCHY01000006.1"/>
</dbReference>
<dbReference type="InterPro" id="IPR030679">
    <property type="entry name" value="ABC_ATPase_HisP-typ"/>
</dbReference>